<dbReference type="InterPro" id="IPR017865">
    <property type="entry name" value="F-actin_cap_asu_CS"/>
</dbReference>
<name>A0A316UHG0_9BASI</name>
<keyword evidence="7" id="KW-1185">Reference proteome</keyword>
<dbReference type="InterPro" id="IPR037282">
    <property type="entry name" value="CapZ_alpha/beta"/>
</dbReference>
<keyword evidence="3" id="KW-0117">Actin capping</keyword>
<evidence type="ECO:0000313" key="7">
    <source>
        <dbReference type="Proteomes" id="UP000245884"/>
    </source>
</evidence>
<dbReference type="PANTHER" id="PTHR10653:SF0">
    <property type="entry name" value="F-ACTIN-CAPPING PROTEIN SUBUNIT ALPHA"/>
    <property type="match status" value="1"/>
</dbReference>
<dbReference type="GO" id="GO:0051016">
    <property type="term" value="P:barbed-end actin filament capping"/>
    <property type="evidence" value="ECO:0007669"/>
    <property type="project" value="InterPro"/>
</dbReference>
<dbReference type="OrthoDB" id="340550at2759"/>
<comment type="similarity">
    <text evidence="1">Belongs to the F-actin-capping protein alpha subunit family.</text>
</comment>
<dbReference type="GO" id="GO:0051015">
    <property type="term" value="F:actin filament binding"/>
    <property type="evidence" value="ECO:0007669"/>
    <property type="project" value="TreeGrafter"/>
</dbReference>
<evidence type="ECO:0000256" key="3">
    <source>
        <dbReference type="ARBA" id="ARBA00022467"/>
    </source>
</evidence>
<dbReference type="Gene3D" id="3.90.1150.210">
    <property type="entry name" value="F-actin capping protein, beta subunit"/>
    <property type="match status" value="1"/>
</dbReference>
<dbReference type="PANTHER" id="PTHR10653">
    <property type="entry name" value="F-ACTIN-CAPPING PROTEIN SUBUNIT ALPHA"/>
    <property type="match status" value="1"/>
</dbReference>
<dbReference type="GO" id="GO:0030479">
    <property type="term" value="C:actin cortical patch"/>
    <property type="evidence" value="ECO:0007669"/>
    <property type="project" value="TreeGrafter"/>
</dbReference>
<dbReference type="EMBL" id="KZ819679">
    <property type="protein sequence ID" value="PWN24692.1"/>
    <property type="molecule type" value="Genomic_DNA"/>
</dbReference>
<evidence type="ECO:0000256" key="5">
    <source>
        <dbReference type="SAM" id="MobiDB-lite"/>
    </source>
</evidence>
<dbReference type="Proteomes" id="UP000245884">
    <property type="component" value="Unassembled WGS sequence"/>
</dbReference>
<dbReference type="SUPFAM" id="SSF90096">
    <property type="entry name" value="Subunits of heterodimeric actin filament capping protein Capz"/>
    <property type="match status" value="1"/>
</dbReference>
<dbReference type="InterPro" id="IPR042489">
    <property type="entry name" value="CapZ_alpha_1"/>
</dbReference>
<dbReference type="InterPro" id="IPR042276">
    <property type="entry name" value="CapZ_alpha/beta_2"/>
</dbReference>
<proteinExistence type="inferred from homology"/>
<dbReference type="AlphaFoldDB" id="A0A316UHG0"/>
<keyword evidence="4" id="KW-0009">Actin-binding</keyword>
<accession>A0A316UHG0</accession>
<dbReference type="RefSeq" id="XP_025359304.1">
    <property type="nucleotide sequence ID" value="XM_025509417.1"/>
</dbReference>
<feature type="compositionally biased region" description="Basic and acidic residues" evidence="5">
    <location>
        <begin position="196"/>
        <end position="210"/>
    </location>
</feature>
<sequence>MSLEDVHDLLLQAPLSQVNSVLADLRGLVSSGGSSSRLGRDFEESLPGALRQLHEDQGKVVRLPGLEAGSILTKEARSHDKDAEYRDEAQSKVFSYDHAADKVASSETYRAVSSSDNELKTELERQLGAYLRDHYPDLDPQRTNEGACGSVLSLPTTRIQRRGGRQEAKGKTNVEQGAANEEEVEQTPQETAMAEKATEDEKEEQKAMGEKAVRVVDEDDDEDDEGELVELIADADASSPPSHIITIVSGKSNAKNFWSGRLLSTYHCHADVIEAHTKLQIHYYENGNVQLNAEVPAIIPLNTSAAQASASPAAQAKAIISAIGKHEQHLQETQLERDVYEGLNERAFKGLRRQLPVTRQKVDWDKVTNYRLGQDLADHNEGAAA</sequence>
<evidence type="ECO:0000313" key="6">
    <source>
        <dbReference type="EMBL" id="PWN24692.1"/>
    </source>
</evidence>
<protein>
    <recommendedName>
        <fullName evidence="2">F-actin-capping protein subunit alpha</fullName>
    </recommendedName>
</protein>
<dbReference type="InterPro" id="IPR002189">
    <property type="entry name" value="CapZ_alpha"/>
</dbReference>
<organism evidence="6 7">
    <name type="scientific">Jaminaea rosea</name>
    <dbReference type="NCBI Taxonomy" id="1569628"/>
    <lineage>
        <taxon>Eukaryota</taxon>
        <taxon>Fungi</taxon>
        <taxon>Dikarya</taxon>
        <taxon>Basidiomycota</taxon>
        <taxon>Ustilaginomycotina</taxon>
        <taxon>Exobasidiomycetes</taxon>
        <taxon>Microstromatales</taxon>
        <taxon>Microstromatales incertae sedis</taxon>
        <taxon>Jaminaea</taxon>
    </lineage>
</organism>
<dbReference type="STRING" id="1569628.A0A316UHG0"/>
<evidence type="ECO:0000256" key="2">
    <source>
        <dbReference type="ARBA" id="ARBA00014038"/>
    </source>
</evidence>
<dbReference type="PRINTS" id="PR00191">
    <property type="entry name" value="FACTINCAPA"/>
</dbReference>
<dbReference type="GO" id="GO:0008290">
    <property type="term" value="C:F-actin capping protein complex"/>
    <property type="evidence" value="ECO:0007669"/>
    <property type="project" value="InterPro"/>
</dbReference>
<gene>
    <name evidence="6" type="ORF">BDZ90DRAFT_282029</name>
</gene>
<evidence type="ECO:0000256" key="4">
    <source>
        <dbReference type="ARBA" id="ARBA00023203"/>
    </source>
</evidence>
<reference evidence="6 7" key="1">
    <citation type="journal article" date="2018" name="Mol. Biol. Evol.">
        <title>Broad Genomic Sampling Reveals a Smut Pathogenic Ancestry of the Fungal Clade Ustilaginomycotina.</title>
        <authorList>
            <person name="Kijpornyongpan T."/>
            <person name="Mondo S.J."/>
            <person name="Barry K."/>
            <person name="Sandor L."/>
            <person name="Lee J."/>
            <person name="Lipzen A."/>
            <person name="Pangilinan J."/>
            <person name="LaButti K."/>
            <person name="Hainaut M."/>
            <person name="Henrissat B."/>
            <person name="Grigoriev I.V."/>
            <person name="Spatafora J.W."/>
            <person name="Aime M.C."/>
        </authorList>
    </citation>
    <scope>NUCLEOTIDE SEQUENCE [LARGE SCALE GENOMIC DNA]</scope>
    <source>
        <strain evidence="6 7">MCA 5214</strain>
    </source>
</reference>
<dbReference type="Pfam" id="PF01267">
    <property type="entry name" value="F-actin_cap_A"/>
    <property type="match status" value="1"/>
</dbReference>
<feature type="region of interest" description="Disordered" evidence="5">
    <location>
        <begin position="158"/>
        <end position="210"/>
    </location>
</feature>
<dbReference type="PROSITE" id="PS00749">
    <property type="entry name" value="F_ACTIN_CAPPING_A_2"/>
    <property type="match status" value="1"/>
</dbReference>
<dbReference type="Gene3D" id="3.30.1140.60">
    <property type="entry name" value="F-actin capping protein, alpha subunit"/>
    <property type="match status" value="1"/>
</dbReference>
<evidence type="ECO:0000256" key="1">
    <source>
        <dbReference type="ARBA" id="ARBA00010479"/>
    </source>
</evidence>
<dbReference type="GO" id="GO:0030036">
    <property type="term" value="P:actin cytoskeleton organization"/>
    <property type="evidence" value="ECO:0007669"/>
    <property type="project" value="TreeGrafter"/>
</dbReference>
<dbReference type="GeneID" id="37031240"/>